<organism evidence="3 4">
    <name type="scientific">SAR92 clade bacterium H455</name>
    <dbReference type="NCBI Taxonomy" id="2974818"/>
    <lineage>
        <taxon>Bacteria</taxon>
        <taxon>Pseudomonadati</taxon>
        <taxon>Pseudomonadota</taxon>
        <taxon>Gammaproteobacteria</taxon>
        <taxon>Cellvibrionales</taxon>
        <taxon>Porticoccaceae</taxon>
        <taxon>SAR92 clade</taxon>
    </lineage>
</organism>
<dbReference type="InterPro" id="IPR025875">
    <property type="entry name" value="Leu-rich_rpt_4"/>
</dbReference>
<gene>
    <name evidence="3" type="ORF">NYF23_07690</name>
</gene>
<keyword evidence="1" id="KW-0433">Leucine-rich repeat</keyword>
<evidence type="ECO:0000313" key="4">
    <source>
        <dbReference type="Proteomes" id="UP001059934"/>
    </source>
</evidence>
<keyword evidence="2" id="KW-0677">Repeat</keyword>
<dbReference type="PROSITE" id="PS51450">
    <property type="entry name" value="LRR"/>
    <property type="match status" value="1"/>
</dbReference>
<dbReference type="EMBL" id="CP103416">
    <property type="protein sequence ID" value="UVW33922.1"/>
    <property type="molecule type" value="Genomic_DNA"/>
</dbReference>
<proteinExistence type="predicted"/>
<dbReference type="Proteomes" id="UP001059934">
    <property type="component" value="Chromosome"/>
</dbReference>
<name>A0ABY5TJ90_9GAMM</name>
<reference evidence="3" key="1">
    <citation type="submission" date="2022-08" db="EMBL/GenBank/DDBJ databases">
        <title>Catabolic pathway analysis in culturable SAR92 clade bacteria reveals their overlooked roles in DMSP degradation in coastal seas.</title>
        <authorList>
            <person name="He X."/>
            <person name="Zhang X."/>
            <person name="Zhang Y."/>
        </authorList>
    </citation>
    <scope>NUCLEOTIDE SEQUENCE</scope>
    <source>
        <strain evidence="3">H455</strain>
    </source>
</reference>
<dbReference type="InterPro" id="IPR032675">
    <property type="entry name" value="LRR_dom_sf"/>
</dbReference>
<dbReference type="Pfam" id="PF12799">
    <property type="entry name" value="LRR_4"/>
    <property type="match status" value="1"/>
</dbReference>
<dbReference type="Gene3D" id="3.80.10.10">
    <property type="entry name" value="Ribonuclease Inhibitor"/>
    <property type="match status" value="1"/>
</dbReference>
<evidence type="ECO:0000256" key="1">
    <source>
        <dbReference type="ARBA" id="ARBA00022614"/>
    </source>
</evidence>
<accession>A0ABY5TJ90</accession>
<keyword evidence="4" id="KW-1185">Reference proteome</keyword>
<evidence type="ECO:0000256" key="2">
    <source>
        <dbReference type="ARBA" id="ARBA00022737"/>
    </source>
</evidence>
<sequence length="167" mass="18088">MPSSNHPVARRALITSPVKSLIKARTTGLILSLFLVTGCDRYAVTLNQQPIYTPKAIYSGYQIADPALASCVKLTLSDSKITQPEQLEVLNCSFAGITDLSGIERFSQLKTINLNNNQLTDIKALLFLGELRQVNLSENPSLSCVDVKALAELLTDAIIAAPVCNKN</sequence>
<protein>
    <submittedName>
        <fullName evidence="3">Protein phosphatase 1 regulatory subunit 42</fullName>
    </submittedName>
</protein>
<dbReference type="InterPro" id="IPR001611">
    <property type="entry name" value="Leu-rich_rpt"/>
</dbReference>
<dbReference type="SUPFAM" id="SSF52058">
    <property type="entry name" value="L domain-like"/>
    <property type="match status" value="1"/>
</dbReference>
<evidence type="ECO:0000313" key="3">
    <source>
        <dbReference type="EMBL" id="UVW33922.1"/>
    </source>
</evidence>